<organism evidence="5 6">
    <name type="scientific">Hymenobacter fodinae</name>
    <dbReference type="NCBI Taxonomy" id="2510796"/>
    <lineage>
        <taxon>Bacteria</taxon>
        <taxon>Pseudomonadati</taxon>
        <taxon>Bacteroidota</taxon>
        <taxon>Cytophagia</taxon>
        <taxon>Cytophagales</taxon>
        <taxon>Hymenobacteraceae</taxon>
        <taxon>Hymenobacter</taxon>
    </lineage>
</organism>
<dbReference type="Proteomes" id="UP000298337">
    <property type="component" value="Unassembled WGS sequence"/>
</dbReference>
<keyword evidence="1" id="KW-0805">Transcription regulation</keyword>
<dbReference type="PROSITE" id="PS01117">
    <property type="entry name" value="HTH_MARR_1"/>
    <property type="match status" value="1"/>
</dbReference>
<dbReference type="OrthoDB" id="5327581at2"/>
<dbReference type="AlphaFoldDB" id="A0A4Z0PAE6"/>
<evidence type="ECO:0000256" key="3">
    <source>
        <dbReference type="ARBA" id="ARBA00023163"/>
    </source>
</evidence>
<dbReference type="EMBL" id="SRLA01000002">
    <property type="protein sequence ID" value="TGE08427.1"/>
    <property type="molecule type" value="Genomic_DNA"/>
</dbReference>
<keyword evidence="3" id="KW-0804">Transcription</keyword>
<dbReference type="SUPFAM" id="SSF46785">
    <property type="entry name" value="Winged helix' DNA-binding domain"/>
    <property type="match status" value="1"/>
</dbReference>
<dbReference type="RefSeq" id="WP_135434338.1">
    <property type="nucleotide sequence ID" value="NZ_SRLA01000002.1"/>
</dbReference>
<comment type="caution">
    <text evidence="5">The sequence shown here is derived from an EMBL/GenBank/DDBJ whole genome shotgun (WGS) entry which is preliminary data.</text>
</comment>
<accession>A0A4Z0PAE6</accession>
<dbReference type="PANTHER" id="PTHR33164">
    <property type="entry name" value="TRANSCRIPTIONAL REGULATOR, MARR FAMILY"/>
    <property type="match status" value="1"/>
</dbReference>
<evidence type="ECO:0000256" key="1">
    <source>
        <dbReference type="ARBA" id="ARBA00023015"/>
    </source>
</evidence>
<dbReference type="Gene3D" id="1.10.10.10">
    <property type="entry name" value="Winged helix-like DNA-binding domain superfamily/Winged helix DNA-binding domain"/>
    <property type="match status" value="1"/>
</dbReference>
<name>A0A4Z0PAE6_9BACT</name>
<evidence type="ECO:0000313" key="5">
    <source>
        <dbReference type="EMBL" id="TGE08427.1"/>
    </source>
</evidence>
<dbReference type="InterPro" id="IPR023187">
    <property type="entry name" value="Tscrpt_reg_MarR-type_CS"/>
</dbReference>
<dbReference type="PANTHER" id="PTHR33164:SF95">
    <property type="entry name" value="TRANSCRIPTIONAL REGULATOR"/>
    <property type="match status" value="1"/>
</dbReference>
<dbReference type="InterPro" id="IPR000835">
    <property type="entry name" value="HTH_MarR-typ"/>
</dbReference>
<feature type="domain" description="HTH marR-type" evidence="4">
    <location>
        <begin position="3"/>
        <end position="137"/>
    </location>
</feature>
<proteinExistence type="predicted"/>
<dbReference type="InterPro" id="IPR036390">
    <property type="entry name" value="WH_DNA-bd_sf"/>
</dbReference>
<dbReference type="PROSITE" id="PS50995">
    <property type="entry name" value="HTH_MARR_2"/>
    <property type="match status" value="1"/>
</dbReference>
<evidence type="ECO:0000256" key="2">
    <source>
        <dbReference type="ARBA" id="ARBA00023125"/>
    </source>
</evidence>
<keyword evidence="6" id="KW-1185">Reference proteome</keyword>
<reference evidence="5 6" key="1">
    <citation type="submission" date="2019-04" db="EMBL/GenBank/DDBJ databases">
        <authorList>
            <person name="Feng G."/>
            <person name="Zhang J."/>
            <person name="Zhu H."/>
        </authorList>
    </citation>
    <scope>NUCLEOTIDE SEQUENCE [LARGE SCALE GENOMIC DNA]</scope>
    <source>
        <strain evidence="5 6">92R-1</strain>
    </source>
</reference>
<dbReference type="InterPro" id="IPR036388">
    <property type="entry name" value="WH-like_DNA-bd_sf"/>
</dbReference>
<evidence type="ECO:0000259" key="4">
    <source>
        <dbReference type="PROSITE" id="PS50995"/>
    </source>
</evidence>
<keyword evidence="2" id="KW-0238">DNA-binding</keyword>
<protein>
    <submittedName>
        <fullName evidence="5">MarR family transcriptional regulator</fullName>
    </submittedName>
</protein>
<dbReference type="Pfam" id="PF12802">
    <property type="entry name" value="MarR_2"/>
    <property type="match status" value="1"/>
</dbReference>
<dbReference type="GO" id="GO:0006950">
    <property type="term" value="P:response to stress"/>
    <property type="evidence" value="ECO:0007669"/>
    <property type="project" value="TreeGrafter"/>
</dbReference>
<dbReference type="InterPro" id="IPR039422">
    <property type="entry name" value="MarR/SlyA-like"/>
</dbReference>
<sequence>MLSNVIFYSLDKAIRRYRRFAQINIDKAGVDITIDQWLVLRVVVEHDDLTQNEIAERVFKDQASVARILALLLRRGLLQSEPQPNDGRRTRLRVSPAGEAALAAVHPVVLSNRAIALDGLSETDLDHLRQVLDRIYRNCSADPAEGAEAAREA</sequence>
<evidence type="ECO:0000313" key="6">
    <source>
        <dbReference type="Proteomes" id="UP000298337"/>
    </source>
</evidence>
<dbReference type="GO" id="GO:0003700">
    <property type="term" value="F:DNA-binding transcription factor activity"/>
    <property type="evidence" value="ECO:0007669"/>
    <property type="project" value="InterPro"/>
</dbReference>
<dbReference type="SMART" id="SM00347">
    <property type="entry name" value="HTH_MARR"/>
    <property type="match status" value="1"/>
</dbReference>
<gene>
    <name evidence="5" type="ORF">EU556_11995</name>
</gene>
<dbReference type="PRINTS" id="PR00598">
    <property type="entry name" value="HTHMARR"/>
</dbReference>
<dbReference type="GO" id="GO:0003677">
    <property type="term" value="F:DNA binding"/>
    <property type="evidence" value="ECO:0007669"/>
    <property type="project" value="UniProtKB-KW"/>
</dbReference>